<sequence length="127" mass="14033">MLSATDPSNPYDYFIAENVANPSIYEYFRVDGVDMRDQIVGAANNGSIAGTDIKMVQGRSGKFEGAGGYMSIFSPSWTRHVLEFKYADAYSNYQPGLMVADADERVTFNSDGSVRLDMYILKNMGTP</sequence>
<reference evidence="1 2" key="1">
    <citation type="submission" date="2018-06" db="EMBL/GenBank/DDBJ databases">
        <authorList>
            <consortium name="Pathogen Informatics"/>
            <person name="Doyle S."/>
        </authorList>
    </citation>
    <scope>NUCLEOTIDE SEQUENCE [LARGE SCALE GENOMIC DNA]</scope>
    <source>
        <strain evidence="1 2">NCTC11091</strain>
    </source>
</reference>
<gene>
    <name evidence="1" type="ORF">NCTC11091_00989</name>
</gene>
<protein>
    <submittedName>
        <fullName evidence="1">Uncharacterized protein</fullName>
    </submittedName>
</protein>
<dbReference type="EMBL" id="UGQA01000001">
    <property type="protein sequence ID" value="STY95196.1"/>
    <property type="molecule type" value="Genomic_DNA"/>
</dbReference>
<dbReference type="Proteomes" id="UP000255193">
    <property type="component" value="Unassembled WGS sequence"/>
</dbReference>
<evidence type="ECO:0000313" key="1">
    <source>
        <dbReference type="EMBL" id="STY95196.1"/>
    </source>
</evidence>
<name>A0A378Q3U2_9GAMM</name>
<evidence type="ECO:0000313" key="2">
    <source>
        <dbReference type="Proteomes" id="UP000255193"/>
    </source>
</evidence>
<organism evidence="1 2">
    <name type="scientific">Faucicola atlantae</name>
    <dbReference type="NCBI Taxonomy" id="34059"/>
    <lineage>
        <taxon>Bacteria</taxon>
        <taxon>Pseudomonadati</taxon>
        <taxon>Pseudomonadota</taxon>
        <taxon>Gammaproteobacteria</taxon>
        <taxon>Moraxellales</taxon>
        <taxon>Moraxellaceae</taxon>
        <taxon>Faucicola</taxon>
    </lineage>
</organism>
<proteinExistence type="predicted"/>
<accession>A0A378Q3U2</accession>
<dbReference type="AlphaFoldDB" id="A0A378Q3U2"/>